<dbReference type="RefSeq" id="WP_138151760.1">
    <property type="nucleotide sequence ID" value="NZ_VANU01000002.1"/>
</dbReference>
<dbReference type="Pfam" id="PF04392">
    <property type="entry name" value="ABC_sub_bind"/>
    <property type="match status" value="1"/>
</dbReference>
<keyword evidence="12" id="KW-1185">Reference proteome</keyword>
<protein>
    <recommendedName>
        <fullName evidence="2">histidine kinase</fullName>
        <ecNumber evidence="2">2.7.13.3</ecNumber>
    </recommendedName>
</protein>
<evidence type="ECO:0000256" key="8">
    <source>
        <dbReference type="ARBA" id="ARBA00023012"/>
    </source>
</evidence>
<keyword evidence="8" id="KW-0902">Two-component regulatory system</keyword>
<dbReference type="Pfam" id="PF02518">
    <property type="entry name" value="HATPase_c"/>
    <property type="match status" value="1"/>
</dbReference>
<evidence type="ECO:0000313" key="12">
    <source>
        <dbReference type="Proteomes" id="UP000308901"/>
    </source>
</evidence>
<dbReference type="InterPro" id="IPR003594">
    <property type="entry name" value="HATPase_dom"/>
</dbReference>
<evidence type="ECO:0000256" key="3">
    <source>
        <dbReference type="ARBA" id="ARBA00022553"/>
    </source>
</evidence>
<keyword evidence="9" id="KW-1133">Transmembrane helix</keyword>
<dbReference type="InterPro" id="IPR036890">
    <property type="entry name" value="HATPase_C_sf"/>
</dbReference>
<dbReference type="PRINTS" id="PR00344">
    <property type="entry name" value="BCTRLSENSOR"/>
</dbReference>
<dbReference type="InterPro" id="IPR004358">
    <property type="entry name" value="Sig_transdc_His_kin-like_C"/>
</dbReference>
<feature type="domain" description="Histidine kinase" evidence="10">
    <location>
        <begin position="514"/>
        <end position="731"/>
    </location>
</feature>
<organism evidence="11 12">
    <name type="scientific">Arcobacter arenosus</name>
    <dbReference type="NCBI Taxonomy" id="2576037"/>
    <lineage>
        <taxon>Bacteria</taxon>
        <taxon>Pseudomonadati</taxon>
        <taxon>Campylobacterota</taxon>
        <taxon>Epsilonproteobacteria</taxon>
        <taxon>Campylobacterales</taxon>
        <taxon>Arcobacteraceae</taxon>
        <taxon>Arcobacter</taxon>
    </lineage>
</organism>
<dbReference type="Gene3D" id="3.40.50.2300">
    <property type="match status" value="2"/>
</dbReference>
<dbReference type="AlphaFoldDB" id="A0A5R8Y1X7"/>
<evidence type="ECO:0000256" key="6">
    <source>
        <dbReference type="ARBA" id="ARBA00022777"/>
    </source>
</evidence>
<dbReference type="SUPFAM" id="SSF47384">
    <property type="entry name" value="Homodimeric domain of signal transducing histidine kinase"/>
    <property type="match status" value="1"/>
</dbReference>
<dbReference type="InterPro" id="IPR007487">
    <property type="entry name" value="ABC_transpt-TYRBP-like"/>
</dbReference>
<comment type="catalytic activity">
    <reaction evidence="1">
        <text>ATP + protein L-histidine = ADP + protein N-phospho-L-histidine.</text>
        <dbReference type="EC" id="2.7.13.3"/>
    </reaction>
</comment>
<keyword evidence="9" id="KW-0812">Transmembrane</keyword>
<evidence type="ECO:0000256" key="9">
    <source>
        <dbReference type="SAM" id="Phobius"/>
    </source>
</evidence>
<dbReference type="PANTHER" id="PTHR43065">
    <property type="entry name" value="SENSOR HISTIDINE KINASE"/>
    <property type="match status" value="1"/>
</dbReference>
<gene>
    <name evidence="11" type="ORF">FDK22_04705</name>
</gene>
<dbReference type="GO" id="GO:0000155">
    <property type="term" value="F:phosphorelay sensor kinase activity"/>
    <property type="evidence" value="ECO:0007669"/>
    <property type="project" value="InterPro"/>
</dbReference>
<comment type="caution">
    <text evidence="11">The sequence shown here is derived from an EMBL/GenBank/DDBJ whole genome shotgun (WGS) entry which is preliminary data.</text>
</comment>
<dbReference type="EC" id="2.7.13.3" evidence="2"/>
<evidence type="ECO:0000256" key="2">
    <source>
        <dbReference type="ARBA" id="ARBA00012438"/>
    </source>
</evidence>
<dbReference type="Gene3D" id="3.30.565.10">
    <property type="entry name" value="Histidine kinase-like ATPase, C-terminal domain"/>
    <property type="match status" value="1"/>
</dbReference>
<dbReference type="Proteomes" id="UP000308901">
    <property type="component" value="Unassembled WGS sequence"/>
</dbReference>
<sequence length="736" mass="85676">MRIKTLLLLIILINISLFAQSNKNVLIINSYHRGFEWSDKVINGIEKTLYNTKTNVNVLYMDSKRIASEKYFNKMKELYKLQLGKSNYNLIVAVDTFAYEFMLKNYNELFKDEPLYFVGIEQYSQKDVDFYNLTDKVSGVLEKRAIDETIQIINKSIPKLNKLYIINDKSKNGDHTDPYIRNAINNLNKNIEIEYIRSSNLDKLKEKFSKYKKNEAIFFIRFYNNEDGSLNKNSEIASMIDSCKIPVFSTDTLFIGKGSVGGKLVDIQKLGENAGVDILRILNNQLKLSFIKVDTSYEYIFDYKKIKEFNIKLERMNLNYTLINTPKTFFDEYREFIDIVFIISPFLVLLILGLIHNLVLRIQRSKISQQRIELDKILLNAIDNPIVWQDKDGKIVEYNTKFEEFMKYKTPDNKDLTFCDFMKNYKNKPIIDCLKKFINKSETENLLRIETNTQEKFYIINQTNYTENIYNTSGTVTVLTDITKEKEAIKEKSKHQEFIIQQSKLAEIGEVFSSIAHQWKAPLVEIATIAQKQAYNEDSNFDGKNNIYVNDIMVQVKYMTDTINDFQKFIMPSTKKIAFDVHESISEMLEIIRHNLKYNYIDVDINVQEGTHLTVLGYKNEFMQTLLNIVNNSKDAIIKQKKIGNIKKGEITINLNNFEKYLQIEIIDNGGGIPQIFIENIFKPYFTTKNKGHGIGLYMAKLIIEDKIGGKIEAQNVKNGAKFIIKLETYNENIGS</sequence>
<name>A0A5R8Y1X7_9BACT</name>
<evidence type="ECO:0000256" key="1">
    <source>
        <dbReference type="ARBA" id="ARBA00000085"/>
    </source>
</evidence>
<evidence type="ECO:0000313" key="11">
    <source>
        <dbReference type="EMBL" id="TLP39176.1"/>
    </source>
</evidence>
<feature type="transmembrane region" description="Helical" evidence="9">
    <location>
        <begin position="339"/>
        <end position="360"/>
    </location>
</feature>
<dbReference type="CDD" id="cd00075">
    <property type="entry name" value="HATPase"/>
    <property type="match status" value="1"/>
</dbReference>
<keyword evidence="4" id="KW-0808">Transferase</keyword>
<dbReference type="SUPFAM" id="SSF55874">
    <property type="entry name" value="ATPase domain of HSP90 chaperone/DNA topoisomerase II/histidine kinase"/>
    <property type="match status" value="1"/>
</dbReference>
<keyword evidence="3" id="KW-0597">Phosphoprotein</keyword>
<evidence type="ECO:0000256" key="4">
    <source>
        <dbReference type="ARBA" id="ARBA00022679"/>
    </source>
</evidence>
<dbReference type="SMART" id="SM00387">
    <property type="entry name" value="HATPase_c"/>
    <property type="match status" value="1"/>
</dbReference>
<dbReference type="PANTHER" id="PTHR43065:SF10">
    <property type="entry name" value="PEROXIDE STRESS-ACTIVATED HISTIDINE KINASE MAK3"/>
    <property type="match status" value="1"/>
</dbReference>
<dbReference type="InterPro" id="IPR036097">
    <property type="entry name" value="HisK_dim/P_sf"/>
</dbReference>
<dbReference type="PROSITE" id="PS50109">
    <property type="entry name" value="HIS_KIN"/>
    <property type="match status" value="1"/>
</dbReference>
<evidence type="ECO:0000259" key="10">
    <source>
        <dbReference type="PROSITE" id="PS50109"/>
    </source>
</evidence>
<dbReference type="Gene3D" id="1.10.287.130">
    <property type="match status" value="1"/>
</dbReference>
<dbReference type="GO" id="GO:0005524">
    <property type="term" value="F:ATP binding"/>
    <property type="evidence" value="ECO:0007669"/>
    <property type="project" value="UniProtKB-KW"/>
</dbReference>
<dbReference type="OrthoDB" id="5337335at2"/>
<dbReference type="Gene3D" id="3.30.450.20">
    <property type="entry name" value="PAS domain"/>
    <property type="match status" value="1"/>
</dbReference>
<dbReference type="EMBL" id="VANU01000002">
    <property type="protein sequence ID" value="TLP39176.1"/>
    <property type="molecule type" value="Genomic_DNA"/>
</dbReference>
<evidence type="ECO:0000256" key="5">
    <source>
        <dbReference type="ARBA" id="ARBA00022741"/>
    </source>
</evidence>
<evidence type="ECO:0000256" key="7">
    <source>
        <dbReference type="ARBA" id="ARBA00022840"/>
    </source>
</evidence>
<reference evidence="11 12" key="1">
    <citation type="submission" date="2019-05" db="EMBL/GenBank/DDBJ databases">
        <title>Arcobacter sp. nov., isolated from sea sediment.</title>
        <authorList>
            <person name="Kim W."/>
        </authorList>
    </citation>
    <scope>NUCLEOTIDE SEQUENCE [LARGE SCALE GENOMIC DNA]</scope>
    <source>
        <strain evidence="11 12">CAU 1517</strain>
    </source>
</reference>
<dbReference type="InterPro" id="IPR005467">
    <property type="entry name" value="His_kinase_dom"/>
</dbReference>
<keyword evidence="9" id="KW-0472">Membrane</keyword>
<proteinExistence type="predicted"/>
<dbReference type="InterPro" id="IPR035965">
    <property type="entry name" value="PAS-like_dom_sf"/>
</dbReference>
<accession>A0A5R8Y1X7</accession>
<keyword evidence="7" id="KW-0067">ATP-binding</keyword>
<dbReference type="SUPFAM" id="SSF55785">
    <property type="entry name" value="PYP-like sensor domain (PAS domain)"/>
    <property type="match status" value="1"/>
</dbReference>
<keyword evidence="6 11" id="KW-0418">Kinase</keyword>
<keyword evidence="5" id="KW-0547">Nucleotide-binding</keyword>